<evidence type="ECO:0000313" key="4">
    <source>
        <dbReference type="EMBL" id="MCQ4082096.1"/>
    </source>
</evidence>
<keyword evidence="5" id="KW-1185">Reference proteome</keyword>
<sequence>MTHAMVKGANLPVEAESVRAVLSWSPGTGVPDVDVSALLLTADGRVRSDDDFVFYNQPRHPSGLVVHRPKRRDGRTLTDSVEVGLAALEPSVDRVVIAASTDGGPFGRVPDLKLLLHDASPAGQDSEPVAMFVITPDTGAVTALICGELYRRGDGWRFRAVGQGYASGLAGLATEFGITVDDAGEPPAVPQTAAADAHRAGPPPAAAAAQPGGYGYPPHPAYGYAQQAWPQPASVPPAPTQPAFTLPPQGPQFLRRR</sequence>
<dbReference type="PANTHER" id="PTHR32097:SF4">
    <property type="entry name" value="GENERAL STRESS PROTEIN 16U"/>
    <property type="match status" value="1"/>
</dbReference>
<feature type="region of interest" description="Disordered" evidence="2">
    <location>
        <begin position="186"/>
        <end position="257"/>
    </location>
</feature>
<evidence type="ECO:0000259" key="3">
    <source>
        <dbReference type="Pfam" id="PF02342"/>
    </source>
</evidence>
<dbReference type="Pfam" id="PF02342">
    <property type="entry name" value="TerD"/>
    <property type="match status" value="1"/>
</dbReference>
<protein>
    <submittedName>
        <fullName evidence="4">TerD family protein</fullName>
    </submittedName>
</protein>
<dbReference type="InterPro" id="IPR051324">
    <property type="entry name" value="Stress/Tellurium_Resist"/>
</dbReference>
<organism evidence="4 5">
    <name type="scientific">Streptomyces humicola</name>
    <dbReference type="NCBI Taxonomy" id="2953240"/>
    <lineage>
        <taxon>Bacteria</taxon>
        <taxon>Bacillati</taxon>
        <taxon>Actinomycetota</taxon>
        <taxon>Actinomycetes</taxon>
        <taxon>Kitasatosporales</taxon>
        <taxon>Streptomycetaceae</taxon>
        <taxon>Streptomyces</taxon>
    </lineage>
</organism>
<accession>A0ABT1PWN7</accession>
<evidence type="ECO:0000256" key="2">
    <source>
        <dbReference type="SAM" id="MobiDB-lite"/>
    </source>
</evidence>
<dbReference type="Gene3D" id="2.60.60.30">
    <property type="entry name" value="sav2460 like domains"/>
    <property type="match status" value="1"/>
</dbReference>
<name>A0ABT1PWN7_9ACTN</name>
<feature type="domain" description="TerD" evidence="3">
    <location>
        <begin position="1"/>
        <end position="176"/>
    </location>
</feature>
<dbReference type="InterPro" id="IPR003325">
    <property type="entry name" value="TerD"/>
</dbReference>
<gene>
    <name evidence="4" type="ORF">NGB36_16135</name>
</gene>
<reference evidence="4" key="1">
    <citation type="submission" date="2022-06" db="EMBL/GenBank/DDBJ databases">
        <title>Draft genome sequence of Streptomyces sp. RB6PN25 isolated from peat swamp forest in Thailand.</title>
        <authorList>
            <person name="Duangmal K."/>
            <person name="Klaysubun C."/>
        </authorList>
    </citation>
    <scope>NUCLEOTIDE SEQUENCE</scope>
    <source>
        <strain evidence="4">RB6PN25</strain>
    </source>
</reference>
<dbReference type="Proteomes" id="UP001057702">
    <property type="component" value="Unassembled WGS sequence"/>
</dbReference>
<proteinExistence type="inferred from homology"/>
<comment type="caution">
    <text evidence="4">The sequence shown here is derived from an EMBL/GenBank/DDBJ whole genome shotgun (WGS) entry which is preliminary data.</text>
</comment>
<comment type="similarity">
    <text evidence="1">Belongs to the CAPAB/TerDEXZ family.</text>
</comment>
<dbReference type="EMBL" id="JANFNG010000011">
    <property type="protein sequence ID" value="MCQ4082096.1"/>
    <property type="molecule type" value="Genomic_DNA"/>
</dbReference>
<dbReference type="PANTHER" id="PTHR32097">
    <property type="entry name" value="CAMP-BINDING PROTEIN 1-RELATED"/>
    <property type="match status" value="1"/>
</dbReference>
<dbReference type="CDD" id="cd06974">
    <property type="entry name" value="TerD_like"/>
    <property type="match status" value="1"/>
</dbReference>
<evidence type="ECO:0000313" key="5">
    <source>
        <dbReference type="Proteomes" id="UP001057702"/>
    </source>
</evidence>
<evidence type="ECO:0000256" key="1">
    <source>
        <dbReference type="ARBA" id="ARBA00008775"/>
    </source>
</evidence>